<sequence length="609" mass="66520">MPSFRFRVDLDGGGSDPVSMVPKPETALERSGVATTFHAALWAHPVPQDIVDFEEPANWAELTCCAICDTNLGKRRLKPRHHCRVCGNTVCDKCSKSSVTLDGKVGLQRACNHCAGSLWKLPSLRARLTEVVRVVNSVTHREVATPTFGEPAHAGTLEEVVQACEIAVAPLTATSVFALKAREAHMQSIGAEFCSLTEELYTLTDTKAPDVVLESIEDAMRSMREVVGLVKDRVHRDALELVSFRSSLADNIRETVRNDGRSARLSDLGLHTQTRADREKLASGMWCSELTPPSVYDDWAEHDSPVIGTCSKKNRVKPWTWNVKAINKDKSTPDVVVAKLGEARTQALCCEKTMATLCSKRECAGDYDRSIWSANALRPPADSDFWVQASTEASDAGRAPDGFSSGSEMSHEGGVPRNRESEMKPEDPDVYTTDESSSGPLCVQWGASSLCNTEMVFGQDSVVDEDWPAAWRGDVQEEPRLNATIQYASDRTHSPVDFVDPHGPSETPQLESVVAACDSNVKLPPMTDATLVPSDITVPAPPDDRSDFARDDVFPAESVAEWEPTAKLQAAAEDELRVQLDIAFLELQLVGVEVARTMQALSDMHTANS</sequence>
<gene>
    <name evidence="7" type="ORF">NSCI0253_LOCUS14396</name>
</gene>
<protein>
    <recommendedName>
        <fullName evidence="6">FYVE-type domain-containing protein</fullName>
    </recommendedName>
</protein>
<keyword evidence="2 4" id="KW-0863">Zinc-finger</keyword>
<dbReference type="GO" id="GO:0008270">
    <property type="term" value="F:zinc ion binding"/>
    <property type="evidence" value="ECO:0007669"/>
    <property type="project" value="UniProtKB-KW"/>
</dbReference>
<evidence type="ECO:0000256" key="4">
    <source>
        <dbReference type="PROSITE-ProRule" id="PRU00091"/>
    </source>
</evidence>
<dbReference type="CDD" id="cd00065">
    <property type="entry name" value="FYVE_like_SF"/>
    <property type="match status" value="1"/>
</dbReference>
<accession>A0A7S1A1Y3</accession>
<organism evidence="7">
    <name type="scientific">Noctiluca scintillans</name>
    <name type="common">Sea sparkle</name>
    <name type="synonym">Red tide dinoflagellate</name>
    <dbReference type="NCBI Taxonomy" id="2966"/>
    <lineage>
        <taxon>Eukaryota</taxon>
        <taxon>Sar</taxon>
        <taxon>Alveolata</taxon>
        <taxon>Dinophyceae</taxon>
        <taxon>Noctilucales</taxon>
        <taxon>Noctilucaceae</taxon>
        <taxon>Noctiluca</taxon>
    </lineage>
</organism>
<dbReference type="InterPro" id="IPR017455">
    <property type="entry name" value="Znf_FYVE-rel"/>
</dbReference>
<proteinExistence type="predicted"/>
<dbReference type="PROSITE" id="PS50178">
    <property type="entry name" value="ZF_FYVE"/>
    <property type="match status" value="1"/>
</dbReference>
<dbReference type="AlphaFoldDB" id="A0A7S1A1Y3"/>
<dbReference type="Pfam" id="PF01363">
    <property type="entry name" value="FYVE"/>
    <property type="match status" value="1"/>
</dbReference>
<evidence type="ECO:0000259" key="6">
    <source>
        <dbReference type="PROSITE" id="PS50178"/>
    </source>
</evidence>
<dbReference type="InterPro" id="IPR000306">
    <property type="entry name" value="Znf_FYVE"/>
</dbReference>
<keyword evidence="3" id="KW-0862">Zinc</keyword>
<dbReference type="SUPFAM" id="SSF57903">
    <property type="entry name" value="FYVE/PHD zinc finger"/>
    <property type="match status" value="1"/>
</dbReference>
<evidence type="ECO:0000256" key="1">
    <source>
        <dbReference type="ARBA" id="ARBA00022723"/>
    </source>
</evidence>
<feature type="region of interest" description="Disordered" evidence="5">
    <location>
        <begin position="391"/>
        <end position="438"/>
    </location>
</feature>
<evidence type="ECO:0000256" key="2">
    <source>
        <dbReference type="ARBA" id="ARBA00022771"/>
    </source>
</evidence>
<dbReference type="Gene3D" id="3.30.40.10">
    <property type="entry name" value="Zinc/RING finger domain, C3HC4 (zinc finger)"/>
    <property type="match status" value="1"/>
</dbReference>
<evidence type="ECO:0000313" key="7">
    <source>
        <dbReference type="EMBL" id="CAD8840048.1"/>
    </source>
</evidence>
<keyword evidence="1" id="KW-0479">Metal-binding</keyword>
<evidence type="ECO:0000256" key="5">
    <source>
        <dbReference type="SAM" id="MobiDB-lite"/>
    </source>
</evidence>
<dbReference type="SMART" id="SM00064">
    <property type="entry name" value="FYVE"/>
    <property type="match status" value="1"/>
</dbReference>
<feature type="compositionally biased region" description="Basic and acidic residues" evidence="5">
    <location>
        <begin position="417"/>
        <end position="427"/>
    </location>
</feature>
<evidence type="ECO:0000256" key="3">
    <source>
        <dbReference type="ARBA" id="ARBA00022833"/>
    </source>
</evidence>
<name>A0A7S1A1Y3_NOCSC</name>
<dbReference type="InterPro" id="IPR013083">
    <property type="entry name" value="Znf_RING/FYVE/PHD"/>
</dbReference>
<reference evidence="7" key="1">
    <citation type="submission" date="2021-01" db="EMBL/GenBank/DDBJ databases">
        <authorList>
            <person name="Corre E."/>
            <person name="Pelletier E."/>
            <person name="Niang G."/>
            <person name="Scheremetjew M."/>
            <person name="Finn R."/>
            <person name="Kale V."/>
            <person name="Holt S."/>
            <person name="Cochrane G."/>
            <person name="Meng A."/>
            <person name="Brown T."/>
            <person name="Cohen L."/>
        </authorList>
    </citation>
    <scope>NUCLEOTIDE SEQUENCE</scope>
</reference>
<dbReference type="EMBL" id="HBFQ01020622">
    <property type="protein sequence ID" value="CAD8840048.1"/>
    <property type="molecule type" value="Transcribed_RNA"/>
</dbReference>
<dbReference type="InterPro" id="IPR011011">
    <property type="entry name" value="Znf_FYVE_PHD"/>
</dbReference>
<feature type="domain" description="FYVE-type" evidence="6">
    <location>
        <begin position="59"/>
        <end position="119"/>
    </location>
</feature>